<sequence length="221" mass="25927">MKTLHYFLILIILFLLSSCKQADAVITETDFSFQQSQPISDSKIGSFPRKIIGRYIDTDSTYLIVTDKQLIYKWVRKNNTSFEDFEKIKDSSKIVGNRICFKSEFYEFRKLKDSIEITSMDYDTIFSISENQIAKKIKGSVILNTKDSIFWKIKMLSLDKRILNLTTLASFKDLDRIDSLSKTKVQKIDSTRNIIQLTRKEFKNMLKLKKFGYSHSFKRTD</sequence>
<evidence type="ECO:0008006" key="4">
    <source>
        <dbReference type="Google" id="ProtNLM"/>
    </source>
</evidence>
<protein>
    <recommendedName>
        <fullName evidence="4">Lipoprotein</fullName>
    </recommendedName>
</protein>
<keyword evidence="1" id="KW-0732">Signal</keyword>
<evidence type="ECO:0000256" key="1">
    <source>
        <dbReference type="SAM" id="SignalP"/>
    </source>
</evidence>
<evidence type="ECO:0000313" key="2">
    <source>
        <dbReference type="EMBL" id="MFB9090074.1"/>
    </source>
</evidence>
<name>A0ABV5GG06_9FLAO</name>
<dbReference type="Proteomes" id="UP001589576">
    <property type="component" value="Unassembled WGS sequence"/>
</dbReference>
<accession>A0ABV5GG06</accession>
<dbReference type="PROSITE" id="PS51257">
    <property type="entry name" value="PROKAR_LIPOPROTEIN"/>
    <property type="match status" value="1"/>
</dbReference>
<dbReference type="EMBL" id="JBHMFB010000029">
    <property type="protein sequence ID" value="MFB9090074.1"/>
    <property type="molecule type" value="Genomic_DNA"/>
</dbReference>
<reference evidence="2 3" key="1">
    <citation type="submission" date="2024-09" db="EMBL/GenBank/DDBJ databases">
        <authorList>
            <person name="Sun Q."/>
            <person name="Mori K."/>
        </authorList>
    </citation>
    <scope>NUCLEOTIDE SEQUENCE [LARGE SCALE GENOMIC DNA]</scope>
    <source>
        <strain evidence="2 3">CECT 8460</strain>
    </source>
</reference>
<organism evidence="2 3">
    <name type="scientific">Flavobacterium paronense</name>
    <dbReference type="NCBI Taxonomy" id="1392775"/>
    <lineage>
        <taxon>Bacteria</taxon>
        <taxon>Pseudomonadati</taxon>
        <taxon>Bacteroidota</taxon>
        <taxon>Flavobacteriia</taxon>
        <taxon>Flavobacteriales</taxon>
        <taxon>Flavobacteriaceae</taxon>
        <taxon>Flavobacterium</taxon>
    </lineage>
</organism>
<comment type="caution">
    <text evidence="2">The sequence shown here is derived from an EMBL/GenBank/DDBJ whole genome shotgun (WGS) entry which is preliminary data.</text>
</comment>
<feature type="chain" id="PRO_5046515490" description="Lipoprotein" evidence="1">
    <location>
        <begin position="23"/>
        <end position="221"/>
    </location>
</feature>
<proteinExistence type="predicted"/>
<feature type="signal peptide" evidence="1">
    <location>
        <begin position="1"/>
        <end position="22"/>
    </location>
</feature>
<keyword evidence="3" id="KW-1185">Reference proteome</keyword>
<evidence type="ECO:0000313" key="3">
    <source>
        <dbReference type="Proteomes" id="UP001589576"/>
    </source>
</evidence>
<dbReference type="RefSeq" id="WP_290285062.1">
    <property type="nucleotide sequence ID" value="NZ_JAUFQN010000019.1"/>
</dbReference>
<gene>
    <name evidence="2" type="ORF">ACFFUU_10720</name>
</gene>